<dbReference type="Pfam" id="PF00534">
    <property type="entry name" value="Glycos_transf_1"/>
    <property type="match status" value="1"/>
</dbReference>
<evidence type="ECO:0000259" key="2">
    <source>
        <dbReference type="Pfam" id="PF13439"/>
    </source>
</evidence>
<reference evidence="3 4" key="1">
    <citation type="journal article" date="2013" name="PLoS ONE">
        <title>Lactobacillus paracasei comparative genomics: towards species pan-genome definition and exploitation of diversity.</title>
        <authorList>
            <person name="Smokvina T."/>
            <person name="Wels M."/>
            <person name="Polka J."/>
            <person name="Chervaux C."/>
            <person name="Brisse S."/>
            <person name="Boekhorst J."/>
            <person name="van Hylckama Vlieg J.E."/>
            <person name="Siezen R.J."/>
        </authorList>
    </citation>
    <scope>NUCLEOTIDE SEQUENCE [LARGE SCALE GENOMIC DNA]</scope>
    <source>
        <strain evidence="3 4">Lpp22</strain>
    </source>
</reference>
<organism evidence="3 4">
    <name type="scientific">Lacticaseibacillus paracasei subsp. paracasei Lpp22</name>
    <dbReference type="NCBI Taxonomy" id="1256221"/>
    <lineage>
        <taxon>Bacteria</taxon>
        <taxon>Bacillati</taxon>
        <taxon>Bacillota</taxon>
        <taxon>Bacilli</taxon>
        <taxon>Lactobacillales</taxon>
        <taxon>Lactobacillaceae</taxon>
        <taxon>Lacticaseibacillus</taxon>
    </lineage>
</organism>
<dbReference type="GO" id="GO:0016757">
    <property type="term" value="F:glycosyltransferase activity"/>
    <property type="evidence" value="ECO:0007669"/>
    <property type="project" value="InterPro"/>
</dbReference>
<accession>A0A8E0IB34</accession>
<dbReference type="PANTHER" id="PTHR12526:SF630">
    <property type="entry name" value="GLYCOSYLTRANSFERASE"/>
    <property type="match status" value="1"/>
</dbReference>
<dbReference type="SUPFAM" id="SSF53756">
    <property type="entry name" value="UDP-Glycosyltransferase/glycogen phosphorylase"/>
    <property type="match status" value="1"/>
</dbReference>
<dbReference type="InterPro" id="IPR001296">
    <property type="entry name" value="Glyco_trans_1"/>
</dbReference>
<dbReference type="InterPro" id="IPR028098">
    <property type="entry name" value="Glyco_trans_4-like_N"/>
</dbReference>
<name>A0A8E0IB34_LACPA</name>
<dbReference type="CDD" id="cd03811">
    <property type="entry name" value="GT4_GT28_WabH-like"/>
    <property type="match status" value="1"/>
</dbReference>
<feature type="domain" description="Glycosyltransferase subfamily 4-like N-terminal" evidence="2">
    <location>
        <begin position="25"/>
        <end position="171"/>
    </location>
</feature>
<dbReference type="PANTHER" id="PTHR12526">
    <property type="entry name" value="GLYCOSYLTRANSFERASE"/>
    <property type="match status" value="1"/>
</dbReference>
<proteinExistence type="predicted"/>
<dbReference type="EMBL" id="ANMI01000057">
    <property type="protein sequence ID" value="EPC31419.1"/>
    <property type="molecule type" value="Genomic_DNA"/>
</dbReference>
<keyword evidence="3" id="KW-0808">Transferase</keyword>
<gene>
    <name evidence="3" type="ORF">Lpp22_0692</name>
</gene>
<sequence length="357" mass="39831">MIPKKIPSGGKMNTSIVHVLSTSQIGGAEKLVSDVSDKLQQLGYAVTYLSPSGPIHDYLTERGISNISVNVEDRKALQKVLRRLKPGIIHSHDFRATLAVIKAMPFSKIIAHIHHSPTWQRSVSFGSILFLLMSIFINQVIYVSDDTRLEFVFHRLIAKKSRTITNGIDMDEIRKLANQEELSPVDLVFVGRLEPVKNPLRFIRIVLEITQTIPDIQAVVVGDGSLRQTCLDLISELKLENNIIMRGSLANPYPDIKRARVLISTSQLDAFGLVVLEAATLRTIPVGPNISGLRETLAAVGGKQFDSDKDAITQILDILKTECSYSVNEDVLRQYSIIRTVKKIIDTYKLVEVREAR</sequence>
<protein>
    <submittedName>
        <fullName evidence="3">Glycosyltransferase</fullName>
    </submittedName>
</protein>
<dbReference type="Gene3D" id="3.40.50.2000">
    <property type="entry name" value="Glycogen Phosphorylase B"/>
    <property type="match status" value="2"/>
</dbReference>
<evidence type="ECO:0000259" key="1">
    <source>
        <dbReference type="Pfam" id="PF00534"/>
    </source>
</evidence>
<feature type="domain" description="Glycosyl transferase family 1" evidence="1">
    <location>
        <begin position="183"/>
        <end position="299"/>
    </location>
</feature>
<dbReference type="Proteomes" id="UP000014257">
    <property type="component" value="Unassembled WGS sequence"/>
</dbReference>
<dbReference type="AlphaFoldDB" id="A0A8E0IB34"/>
<evidence type="ECO:0000313" key="4">
    <source>
        <dbReference type="Proteomes" id="UP000014257"/>
    </source>
</evidence>
<comment type="caution">
    <text evidence="3">The sequence shown here is derived from an EMBL/GenBank/DDBJ whole genome shotgun (WGS) entry which is preliminary data.</text>
</comment>
<evidence type="ECO:0000313" key="3">
    <source>
        <dbReference type="EMBL" id="EPC31419.1"/>
    </source>
</evidence>
<dbReference type="Pfam" id="PF13439">
    <property type="entry name" value="Glyco_transf_4"/>
    <property type="match status" value="1"/>
</dbReference>